<dbReference type="STRING" id="289376.THEYE_A1180"/>
<reference evidence="1 2" key="2">
    <citation type="journal article" date="2015" name="Genome Announc.">
        <title>Genome Sequence of the Sulfate-Reducing Thermophilic Bacterium Thermodesulfovibrio yellowstonii Strain DSM 11347T (Phylum Nitrospirae).</title>
        <authorList>
            <person name="Bhatnagar S."/>
            <person name="Badger J.H."/>
            <person name="Madupu R."/>
            <person name="Khouri H.M."/>
            <person name="O'Connor E.M."/>
            <person name="Robb F.T."/>
            <person name="Ward N.L."/>
            <person name="Eisen J.A."/>
        </authorList>
    </citation>
    <scope>NUCLEOTIDE SEQUENCE [LARGE SCALE GENOMIC DNA]</scope>
    <source>
        <strain evidence="2">ATCC 51303 / DSM 11347 / YP87</strain>
    </source>
</reference>
<accession>B5YL86</accession>
<dbReference type="Proteomes" id="UP000000718">
    <property type="component" value="Chromosome"/>
</dbReference>
<organism evidence="1 2">
    <name type="scientific">Thermodesulfovibrio yellowstonii (strain ATCC 51303 / DSM 11347 / YP87)</name>
    <dbReference type="NCBI Taxonomy" id="289376"/>
    <lineage>
        <taxon>Bacteria</taxon>
        <taxon>Pseudomonadati</taxon>
        <taxon>Nitrospirota</taxon>
        <taxon>Thermodesulfovibrionia</taxon>
        <taxon>Thermodesulfovibrionales</taxon>
        <taxon>Thermodesulfovibrionaceae</taxon>
        <taxon>Thermodesulfovibrio</taxon>
    </lineage>
</organism>
<dbReference type="AlphaFoldDB" id="B5YL86"/>
<evidence type="ECO:0000313" key="1">
    <source>
        <dbReference type="EMBL" id="ACI21181.1"/>
    </source>
</evidence>
<dbReference type="HOGENOM" id="CLU_3297889_0_0_0"/>
<keyword evidence="2" id="KW-1185">Reference proteome</keyword>
<reference evidence="2" key="1">
    <citation type="submission" date="2008-08" db="EMBL/GenBank/DDBJ databases">
        <title>The complete genome sequence of Thermodesulfovibrio yellowstonii strain ATCC 51303 / DSM 11347 / YP87.</title>
        <authorList>
            <person name="Dodson R.J."/>
            <person name="Durkin A.S."/>
            <person name="Wu M."/>
            <person name="Eisen J."/>
            <person name="Sutton G."/>
        </authorList>
    </citation>
    <scope>NUCLEOTIDE SEQUENCE [LARGE SCALE GENOMIC DNA]</scope>
    <source>
        <strain evidence="2">ATCC 51303 / DSM 11347 / YP87</strain>
    </source>
</reference>
<dbReference type="KEGG" id="tye:THEYE_A1180"/>
<dbReference type="InParanoid" id="B5YL86"/>
<proteinExistence type="predicted"/>
<name>B5YL86_THEYD</name>
<evidence type="ECO:0000313" key="2">
    <source>
        <dbReference type="Proteomes" id="UP000000718"/>
    </source>
</evidence>
<dbReference type="EMBL" id="CP001147">
    <property type="protein sequence ID" value="ACI21181.1"/>
    <property type="molecule type" value="Genomic_DNA"/>
</dbReference>
<sequence length="40" mass="4360">MIEWSGIIERDGITSFSVTLRALPEGSPPLLLSQVAYQAL</sequence>
<protein>
    <submittedName>
        <fullName evidence="1">Uncharacterized protein</fullName>
    </submittedName>
</protein>
<dbReference type="EnsemblBacteria" id="ACI21181">
    <property type="protein sequence ID" value="ACI21181"/>
    <property type="gene ID" value="THEYE_A1180"/>
</dbReference>
<gene>
    <name evidence="1" type="ordered locus">THEYE_A1180</name>
</gene>